<sequence>MSQPSFLISHYARGRDHDEPPVPNPVGTEDFYPFDKEAALRLALFIFKRTQMSAGSADELMNIMKSYYEDEPPPFKGARELYDTIDAIPVGGVPWQEATAKYDGPLPPDAPSWMTETYRFYFRDPLHVMEEQLGNPEFAKHIDYAPKKMYIKRKRGTKRRFRDLMSGTWAWDQATEIAKNPKNHGAMFAPVVLGSDKTTVSVATGQNDYHPLYASLGNLQNHVRRSHRNSVSVVGFLAMPKADHEHRDTPAFRKFRRRLMHVCLLKIMDSLRPWMEEAKVTLCGDGHYRRVIYGIGPYIADYPEQCVLASVVSGWCPRCSARRDQLDDDDAFVHQSHRHTSALSTYVRGSLTELWQGWGIVADVEPFTASFPRANIHELISPDILHQLIKGVFKDHLVDWVVEWIEAQDNGAKIRDELDRRLRVVPDFTGLRRFPDGRDFKQWTGDDSKALMKIFLPAIDGLVPPGMVRAVHAFTEFCYLVRRSVIEEDDLDQLDTLLETFHREREVFRELGIRDHFNLPRQHSMCHYRLLIQRFGAPNGLCSSITESKHIEAVKNPYRRTNRNEPIGQILLINQRMDKLAAFVAYLTEHNMLSSPQPFLEPDPVLTEVAKDEDEDFPDTLEAEDIPLSDLTVVTLPQRPAPTGYSVHLEQLRMEIGVPDLPDHIRQFLFEELEIDPQESPWDVPIDRCPVLEYPLRISIYHSARATFFAPSEPSNPRGLNYDFIRAVPAWRKTAERHDCVFVYNSSDITRRGLSALHVAQVYTFLSFQHDGEPYRCALLRWFVPVEEEPSSDTGMWVVQPAKTTTGRDLYSVEHIGSIVRAAHLMPVYGNDFIPNSLKHYQALTSFEAYYVNKFIDYPAHEIAF</sequence>
<accession>A0ACD3A3S9</accession>
<proteinExistence type="predicted"/>
<evidence type="ECO:0000313" key="2">
    <source>
        <dbReference type="Proteomes" id="UP000308600"/>
    </source>
</evidence>
<protein>
    <submittedName>
        <fullName evidence="1">Uncharacterized protein</fullName>
    </submittedName>
</protein>
<dbReference type="EMBL" id="ML208763">
    <property type="protein sequence ID" value="TFK60533.1"/>
    <property type="molecule type" value="Genomic_DNA"/>
</dbReference>
<evidence type="ECO:0000313" key="1">
    <source>
        <dbReference type="EMBL" id="TFK60533.1"/>
    </source>
</evidence>
<keyword evidence="2" id="KW-1185">Reference proteome</keyword>
<gene>
    <name evidence="1" type="ORF">BDN72DRAFT_939822</name>
</gene>
<organism evidence="1 2">
    <name type="scientific">Pluteus cervinus</name>
    <dbReference type="NCBI Taxonomy" id="181527"/>
    <lineage>
        <taxon>Eukaryota</taxon>
        <taxon>Fungi</taxon>
        <taxon>Dikarya</taxon>
        <taxon>Basidiomycota</taxon>
        <taxon>Agaricomycotina</taxon>
        <taxon>Agaricomycetes</taxon>
        <taxon>Agaricomycetidae</taxon>
        <taxon>Agaricales</taxon>
        <taxon>Pluteineae</taxon>
        <taxon>Pluteaceae</taxon>
        <taxon>Pluteus</taxon>
    </lineage>
</organism>
<name>A0ACD3A3S9_9AGAR</name>
<dbReference type="Proteomes" id="UP000308600">
    <property type="component" value="Unassembled WGS sequence"/>
</dbReference>
<reference evidence="1 2" key="1">
    <citation type="journal article" date="2019" name="Nat. Ecol. Evol.">
        <title>Megaphylogeny resolves global patterns of mushroom evolution.</title>
        <authorList>
            <person name="Varga T."/>
            <person name="Krizsan K."/>
            <person name="Foldi C."/>
            <person name="Dima B."/>
            <person name="Sanchez-Garcia M."/>
            <person name="Sanchez-Ramirez S."/>
            <person name="Szollosi G.J."/>
            <person name="Szarkandi J.G."/>
            <person name="Papp V."/>
            <person name="Albert L."/>
            <person name="Andreopoulos W."/>
            <person name="Angelini C."/>
            <person name="Antonin V."/>
            <person name="Barry K.W."/>
            <person name="Bougher N.L."/>
            <person name="Buchanan P."/>
            <person name="Buyck B."/>
            <person name="Bense V."/>
            <person name="Catcheside P."/>
            <person name="Chovatia M."/>
            <person name="Cooper J."/>
            <person name="Damon W."/>
            <person name="Desjardin D."/>
            <person name="Finy P."/>
            <person name="Geml J."/>
            <person name="Haridas S."/>
            <person name="Hughes K."/>
            <person name="Justo A."/>
            <person name="Karasinski D."/>
            <person name="Kautmanova I."/>
            <person name="Kiss B."/>
            <person name="Kocsube S."/>
            <person name="Kotiranta H."/>
            <person name="LaButti K.M."/>
            <person name="Lechner B.E."/>
            <person name="Liimatainen K."/>
            <person name="Lipzen A."/>
            <person name="Lukacs Z."/>
            <person name="Mihaltcheva S."/>
            <person name="Morgado L.N."/>
            <person name="Niskanen T."/>
            <person name="Noordeloos M.E."/>
            <person name="Ohm R.A."/>
            <person name="Ortiz-Santana B."/>
            <person name="Ovrebo C."/>
            <person name="Racz N."/>
            <person name="Riley R."/>
            <person name="Savchenko A."/>
            <person name="Shiryaev A."/>
            <person name="Soop K."/>
            <person name="Spirin V."/>
            <person name="Szebenyi C."/>
            <person name="Tomsovsky M."/>
            <person name="Tulloss R.E."/>
            <person name="Uehling J."/>
            <person name="Grigoriev I.V."/>
            <person name="Vagvolgyi C."/>
            <person name="Papp T."/>
            <person name="Martin F.M."/>
            <person name="Miettinen O."/>
            <person name="Hibbett D.S."/>
            <person name="Nagy L.G."/>
        </authorList>
    </citation>
    <scope>NUCLEOTIDE SEQUENCE [LARGE SCALE GENOMIC DNA]</scope>
    <source>
        <strain evidence="1 2">NL-1719</strain>
    </source>
</reference>